<name>A0AAP0NW90_9MAGN</name>
<dbReference type="EMBL" id="JBBNAF010000008">
    <property type="protein sequence ID" value="KAK9121313.1"/>
    <property type="molecule type" value="Genomic_DNA"/>
</dbReference>
<organism evidence="2 3">
    <name type="scientific">Stephania yunnanensis</name>
    <dbReference type="NCBI Taxonomy" id="152371"/>
    <lineage>
        <taxon>Eukaryota</taxon>
        <taxon>Viridiplantae</taxon>
        <taxon>Streptophyta</taxon>
        <taxon>Embryophyta</taxon>
        <taxon>Tracheophyta</taxon>
        <taxon>Spermatophyta</taxon>
        <taxon>Magnoliopsida</taxon>
        <taxon>Ranunculales</taxon>
        <taxon>Menispermaceae</taxon>
        <taxon>Menispermoideae</taxon>
        <taxon>Cissampelideae</taxon>
        <taxon>Stephania</taxon>
    </lineage>
</organism>
<evidence type="ECO:0000313" key="3">
    <source>
        <dbReference type="Proteomes" id="UP001420932"/>
    </source>
</evidence>
<evidence type="ECO:0000313" key="2">
    <source>
        <dbReference type="EMBL" id="KAK9121313.1"/>
    </source>
</evidence>
<keyword evidence="3" id="KW-1185">Reference proteome</keyword>
<feature type="compositionally biased region" description="Acidic residues" evidence="1">
    <location>
        <begin position="21"/>
        <end position="41"/>
    </location>
</feature>
<feature type="compositionally biased region" description="Basic and acidic residues" evidence="1">
    <location>
        <begin position="65"/>
        <end position="83"/>
    </location>
</feature>
<proteinExistence type="predicted"/>
<protein>
    <submittedName>
        <fullName evidence="2">Uncharacterized protein</fullName>
    </submittedName>
</protein>
<feature type="compositionally biased region" description="Low complexity" evidence="1">
    <location>
        <begin position="51"/>
        <end position="61"/>
    </location>
</feature>
<accession>A0AAP0NW90</accession>
<feature type="region of interest" description="Disordered" evidence="1">
    <location>
        <begin position="1"/>
        <end position="83"/>
    </location>
</feature>
<reference evidence="2 3" key="1">
    <citation type="submission" date="2024-01" db="EMBL/GenBank/DDBJ databases">
        <title>Genome assemblies of Stephania.</title>
        <authorList>
            <person name="Yang L."/>
        </authorList>
    </citation>
    <scope>NUCLEOTIDE SEQUENCE [LARGE SCALE GENOMIC DNA]</scope>
    <source>
        <strain evidence="2">YNDBR</strain>
        <tissue evidence="2">Leaf</tissue>
    </source>
</reference>
<dbReference type="AlphaFoldDB" id="A0AAP0NW90"/>
<gene>
    <name evidence="2" type="ORF">Syun_018930</name>
</gene>
<evidence type="ECO:0000256" key="1">
    <source>
        <dbReference type="SAM" id="MobiDB-lite"/>
    </source>
</evidence>
<sequence>MKVTIKGKVGKKREEKVSGEQSDEESGDEGEEEAEEEEYEELVVGKMAVAKGGSKAKPGTPKGKKPIDDPPHHSLEGLKTRCC</sequence>
<comment type="caution">
    <text evidence="2">The sequence shown here is derived from an EMBL/GenBank/DDBJ whole genome shotgun (WGS) entry which is preliminary data.</text>
</comment>
<dbReference type="Proteomes" id="UP001420932">
    <property type="component" value="Unassembled WGS sequence"/>
</dbReference>